<evidence type="ECO:0000313" key="7">
    <source>
        <dbReference type="Proteomes" id="UP000008718"/>
    </source>
</evidence>
<dbReference type="RefSeq" id="WP_013446397.1">
    <property type="nucleotide sequence ID" value="NC_014734.1"/>
</dbReference>
<dbReference type="Pfam" id="PF02576">
    <property type="entry name" value="RimP_N"/>
    <property type="match status" value="1"/>
</dbReference>
<reference key="1">
    <citation type="submission" date="2010-11" db="EMBL/GenBank/DDBJ databases">
        <title>The complete genome of Paludibacter propionicigenes DSM 17365.</title>
        <authorList>
            <consortium name="US DOE Joint Genome Institute (JGI-PGF)"/>
            <person name="Lucas S."/>
            <person name="Copeland A."/>
            <person name="Lapidus A."/>
            <person name="Bruce D."/>
            <person name="Goodwin L."/>
            <person name="Pitluck S."/>
            <person name="Kyrpides N."/>
            <person name="Mavromatis K."/>
            <person name="Ivanova N."/>
            <person name="Munk A.C."/>
            <person name="Brettin T."/>
            <person name="Detter J.C."/>
            <person name="Han C."/>
            <person name="Tapia R."/>
            <person name="Land M."/>
            <person name="Hauser L."/>
            <person name="Markowitz V."/>
            <person name="Cheng J.-F."/>
            <person name="Hugenholtz P."/>
            <person name="Woyke T."/>
            <person name="Wu D."/>
            <person name="Gronow S."/>
            <person name="Wellnitz S."/>
            <person name="Brambilla E."/>
            <person name="Klenk H.-P."/>
            <person name="Eisen J.A."/>
        </authorList>
    </citation>
    <scope>NUCLEOTIDE SEQUENCE</scope>
    <source>
        <strain>WB4</strain>
    </source>
</reference>
<protein>
    <recommendedName>
        <fullName evidence="3">Ribosome maturation factor RimP</fullName>
    </recommendedName>
</protein>
<evidence type="ECO:0000256" key="1">
    <source>
        <dbReference type="ARBA" id="ARBA00022490"/>
    </source>
</evidence>
<dbReference type="STRING" id="694427.Palpr_2899"/>
<dbReference type="eggNOG" id="COG0779">
    <property type="taxonomic scope" value="Bacteria"/>
</dbReference>
<dbReference type="OrthoDB" id="9789702at2"/>
<keyword evidence="1 3" id="KW-0963">Cytoplasm</keyword>
<dbReference type="Pfam" id="PF17384">
    <property type="entry name" value="DUF150_C"/>
    <property type="match status" value="1"/>
</dbReference>
<evidence type="ECO:0000256" key="3">
    <source>
        <dbReference type="HAMAP-Rule" id="MF_01077"/>
    </source>
</evidence>
<dbReference type="PANTHER" id="PTHR33867">
    <property type="entry name" value="RIBOSOME MATURATION FACTOR RIMP"/>
    <property type="match status" value="1"/>
</dbReference>
<dbReference type="Proteomes" id="UP000008718">
    <property type="component" value="Chromosome"/>
</dbReference>
<dbReference type="PANTHER" id="PTHR33867:SF1">
    <property type="entry name" value="RIBOSOME MATURATION FACTOR RIMP"/>
    <property type="match status" value="1"/>
</dbReference>
<comment type="function">
    <text evidence="3">Required for maturation of 30S ribosomal subunits.</text>
</comment>
<dbReference type="EMBL" id="CP002345">
    <property type="protein sequence ID" value="ADQ81028.1"/>
    <property type="molecule type" value="Genomic_DNA"/>
</dbReference>
<evidence type="ECO:0000256" key="2">
    <source>
        <dbReference type="ARBA" id="ARBA00022517"/>
    </source>
</evidence>
<feature type="domain" description="Ribosome maturation factor RimP N-terminal" evidence="4">
    <location>
        <begin position="10"/>
        <end position="75"/>
    </location>
</feature>
<dbReference type="InterPro" id="IPR028989">
    <property type="entry name" value="RimP_N"/>
</dbReference>
<dbReference type="Gene3D" id="3.30.300.70">
    <property type="entry name" value="RimP-like superfamily, N-terminal"/>
    <property type="match status" value="1"/>
</dbReference>
<organism evidence="6 7">
    <name type="scientific">Paludibacter propionicigenes (strain DSM 17365 / JCM 13257 / WB4)</name>
    <dbReference type="NCBI Taxonomy" id="694427"/>
    <lineage>
        <taxon>Bacteria</taxon>
        <taxon>Pseudomonadati</taxon>
        <taxon>Bacteroidota</taxon>
        <taxon>Bacteroidia</taxon>
        <taxon>Bacteroidales</taxon>
        <taxon>Paludibacteraceae</taxon>
        <taxon>Paludibacter</taxon>
    </lineage>
</organism>
<sequence length="155" mass="18014">MILKTTINQIVENYLDNTDYYLVDVKVTQDNRISVEIDSFDGVSLEFCAELNRHIESQFDREVEDFELEVSSAGLTEPFKVLKQYEKNIGNEVETLTKGGKKLSGVLKEVHEDNFVLEIEKTEKPEGAKRKTTIIEDVTFSYEDIKYTKYIIRFK</sequence>
<dbReference type="GO" id="GO:0005829">
    <property type="term" value="C:cytosol"/>
    <property type="evidence" value="ECO:0007669"/>
    <property type="project" value="TreeGrafter"/>
</dbReference>
<dbReference type="HAMAP" id="MF_01077">
    <property type="entry name" value="RimP"/>
    <property type="match status" value="1"/>
</dbReference>
<gene>
    <name evidence="3" type="primary">rimP</name>
    <name evidence="6" type="ordered locus">Palpr_2899</name>
</gene>
<dbReference type="InterPro" id="IPR003728">
    <property type="entry name" value="Ribosome_maturation_RimP"/>
</dbReference>
<dbReference type="KEGG" id="ppn:Palpr_2899"/>
<name>E4T8I4_PALPW</name>
<dbReference type="InterPro" id="IPR035956">
    <property type="entry name" value="RimP_N_sf"/>
</dbReference>
<dbReference type="GO" id="GO:0000028">
    <property type="term" value="P:ribosomal small subunit assembly"/>
    <property type="evidence" value="ECO:0007669"/>
    <property type="project" value="TreeGrafter"/>
</dbReference>
<feature type="domain" description="Ribosome maturation factor RimP C-terminal" evidence="5">
    <location>
        <begin position="81"/>
        <end position="124"/>
    </location>
</feature>
<comment type="subcellular location">
    <subcellularLocation>
        <location evidence="3">Cytoplasm</location>
    </subcellularLocation>
</comment>
<keyword evidence="7" id="KW-1185">Reference proteome</keyword>
<dbReference type="GO" id="GO:0006412">
    <property type="term" value="P:translation"/>
    <property type="evidence" value="ECO:0007669"/>
    <property type="project" value="TreeGrafter"/>
</dbReference>
<dbReference type="HOGENOM" id="CLU_070525_3_1_10"/>
<dbReference type="SUPFAM" id="SSF75420">
    <property type="entry name" value="YhbC-like, N-terminal domain"/>
    <property type="match status" value="1"/>
</dbReference>
<comment type="similarity">
    <text evidence="3">Belongs to the RimP family.</text>
</comment>
<dbReference type="NCBIfam" id="NF002531">
    <property type="entry name" value="PRK02001.1"/>
    <property type="match status" value="1"/>
</dbReference>
<accession>E4T8I4</accession>
<evidence type="ECO:0000259" key="4">
    <source>
        <dbReference type="Pfam" id="PF02576"/>
    </source>
</evidence>
<evidence type="ECO:0000313" key="6">
    <source>
        <dbReference type="EMBL" id="ADQ81028.1"/>
    </source>
</evidence>
<reference evidence="6 7" key="2">
    <citation type="journal article" date="2011" name="Stand. Genomic Sci.">
        <title>Complete genome sequence of Paludibacter propionicigenes type strain (WB4).</title>
        <authorList>
            <person name="Gronow S."/>
            <person name="Munk C."/>
            <person name="Lapidus A."/>
            <person name="Nolan M."/>
            <person name="Lucas S."/>
            <person name="Hammon N."/>
            <person name="Deshpande S."/>
            <person name="Cheng J.F."/>
            <person name="Tapia R."/>
            <person name="Han C."/>
            <person name="Goodwin L."/>
            <person name="Pitluck S."/>
            <person name="Liolios K."/>
            <person name="Ivanova N."/>
            <person name="Mavromatis K."/>
            <person name="Mikhailova N."/>
            <person name="Pati A."/>
            <person name="Chen A."/>
            <person name="Palaniappan K."/>
            <person name="Land M."/>
            <person name="Hauser L."/>
            <person name="Chang Y.J."/>
            <person name="Jeffries C.D."/>
            <person name="Brambilla E."/>
            <person name="Rohde M."/>
            <person name="Goker M."/>
            <person name="Detter J.C."/>
            <person name="Woyke T."/>
            <person name="Bristow J."/>
            <person name="Eisen J.A."/>
            <person name="Markowitz V."/>
            <person name="Hugenholtz P."/>
            <person name="Kyrpides N.C."/>
            <person name="Klenk H.P."/>
        </authorList>
    </citation>
    <scope>NUCLEOTIDE SEQUENCE [LARGE SCALE GENOMIC DNA]</scope>
    <source>
        <strain evidence="7">DSM 17365 / JCM 13257 / WB4</strain>
    </source>
</reference>
<evidence type="ECO:0000259" key="5">
    <source>
        <dbReference type="Pfam" id="PF17384"/>
    </source>
</evidence>
<dbReference type="AlphaFoldDB" id="E4T8I4"/>
<dbReference type="InterPro" id="IPR028998">
    <property type="entry name" value="RimP_C"/>
</dbReference>
<keyword evidence="2 3" id="KW-0690">Ribosome biogenesis</keyword>
<proteinExistence type="inferred from homology"/>